<dbReference type="EC" id="4.1.3.38" evidence="8 10"/>
<dbReference type="Proteomes" id="UP001308005">
    <property type="component" value="Unassembled WGS sequence"/>
</dbReference>
<comment type="pathway">
    <text evidence="7">Cofactor biosynthesis; tetrahydrofolate biosynthesis; 4-aminobenzoate from chorismate: step 2/2.</text>
</comment>
<dbReference type="PANTHER" id="PTHR42743:SF2">
    <property type="entry name" value="AMINODEOXYCHORISMATE LYASE"/>
    <property type="match status" value="1"/>
</dbReference>
<evidence type="ECO:0000256" key="7">
    <source>
        <dbReference type="ARBA" id="ARBA00035633"/>
    </source>
</evidence>
<dbReference type="NCBIfam" id="TIGR03461">
    <property type="entry name" value="pabC_Proteo"/>
    <property type="match status" value="1"/>
</dbReference>
<comment type="similarity">
    <text evidence="2">Belongs to the class-IV pyridoxal-phosphate-dependent aminotransferase family.</text>
</comment>
<name>A0ABU6CU37_9GAMM</name>
<proteinExistence type="inferred from homology"/>
<evidence type="ECO:0000256" key="5">
    <source>
        <dbReference type="ARBA" id="ARBA00022909"/>
    </source>
</evidence>
<accession>A0ABU6CU37</accession>
<dbReference type="InterPro" id="IPR043132">
    <property type="entry name" value="BCAT-like_C"/>
</dbReference>
<keyword evidence="4" id="KW-0663">Pyridoxal phosphate</keyword>
<evidence type="ECO:0000256" key="10">
    <source>
        <dbReference type="NCBIfam" id="TIGR03461"/>
    </source>
</evidence>
<evidence type="ECO:0000256" key="4">
    <source>
        <dbReference type="ARBA" id="ARBA00022898"/>
    </source>
</evidence>
<comment type="caution">
    <text evidence="11">The sequence shown here is derived from an EMBL/GenBank/DDBJ whole genome shotgun (WGS) entry which is preliminary data.</text>
</comment>
<keyword evidence="12" id="KW-1185">Reference proteome</keyword>
<dbReference type="SUPFAM" id="SSF56752">
    <property type="entry name" value="D-aminoacid aminotransferase-like PLP-dependent enzymes"/>
    <property type="match status" value="1"/>
</dbReference>
<keyword evidence="6 11" id="KW-0456">Lyase</keyword>
<dbReference type="GO" id="GO:0008696">
    <property type="term" value="F:4-amino-4-deoxychorismate lyase activity"/>
    <property type="evidence" value="ECO:0007669"/>
    <property type="project" value="UniProtKB-EC"/>
</dbReference>
<evidence type="ECO:0000313" key="11">
    <source>
        <dbReference type="EMBL" id="MEB4590351.1"/>
    </source>
</evidence>
<dbReference type="PANTHER" id="PTHR42743">
    <property type="entry name" value="AMINO-ACID AMINOTRANSFERASE"/>
    <property type="match status" value="1"/>
</dbReference>
<dbReference type="Gene3D" id="3.30.470.10">
    <property type="match status" value="1"/>
</dbReference>
<comment type="cofactor">
    <cofactor evidence="1">
        <name>pyridoxal 5'-phosphate</name>
        <dbReference type="ChEBI" id="CHEBI:597326"/>
    </cofactor>
</comment>
<evidence type="ECO:0000313" key="12">
    <source>
        <dbReference type="Proteomes" id="UP001308005"/>
    </source>
</evidence>
<evidence type="ECO:0000256" key="6">
    <source>
        <dbReference type="ARBA" id="ARBA00023239"/>
    </source>
</evidence>
<keyword evidence="5" id="KW-0289">Folate biosynthesis</keyword>
<dbReference type="CDD" id="cd01559">
    <property type="entry name" value="ADCL_like"/>
    <property type="match status" value="1"/>
</dbReference>
<dbReference type="InterPro" id="IPR043131">
    <property type="entry name" value="BCAT-like_N"/>
</dbReference>
<dbReference type="Pfam" id="PF01063">
    <property type="entry name" value="Aminotran_4"/>
    <property type="match status" value="1"/>
</dbReference>
<dbReference type="Gene3D" id="3.20.10.10">
    <property type="entry name" value="D-amino Acid Aminotransferase, subunit A, domain 2"/>
    <property type="match status" value="1"/>
</dbReference>
<evidence type="ECO:0000256" key="3">
    <source>
        <dbReference type="ARBA" id="ARBA00011738"/>
    </source>
</evidence>
<protein>
    <recommendedName>
        <fullName evidence="8 10">Aminodeoxychorismate lyase</fullName>
        <ecNumber evidence="8 10">4.1.3.38</ecNumber>
    </recommendedName>
</protein>
<dbReference type="InterPro" id="IPR036038">
    <property type="entry name" value="Aminotransferase-like"/>
</dbReference>
<evidence type="ECO:0000256" key="2">
    <source>
        <dbReference type="ARBA" id="ARBA00009320"/>
    </source>
</evidence>
<dbReference type="InterPro" id="IPR001544">
    <property type="entry name" value="Aminotrans_IV"/>
</dbReference>
<gene>
    <name evidence="11" type="primary">pabC</name>
    <name evidence="11" type="ORF">VSS37_05120</name>
</gene>
<evidence type="ECO:0000256" key="9">
    <source>
        <dbReference type="ARBA" id="ARBA00049529"/>
    </source>
</evidence>
<organism evidence="11 12">
    <name type="scientific">Candidatus Thiothrix phosphatis</name>
    <dbReference type="NCBI Taxonomy" id="3112415"/>
    <lineage>
        <taxon>Bacteria</taxon>
        <taxon>Pseudomonadati</taxon>
        <taxon>Pseudomonadota</taxon>
        <taxon>Gammaproteobacteria</taxon>
        <taxon>Thiotrichales</taxon>
        <taxon>Thiotrichaceae</taxon>
        <taxon>Thiothrix</taxon>
    </lineage>
</organism>
<dbReference type="InterPro" id="IPR050571">
    <property type="entry name" value="Class-IV_PLP-Dep_Aminotrnsfr"/>
</dbReference>
<dbReference type="EMBL" id="JAYMYJ010000042">
    <property type="protein sequence ID" value="MEB4590351.1"/>
    <property type="molecule type" value="Genomic_DNA"/>
</dbReference>
<evidence type="ECO:0000256" key="1">
    <source>
        <dbReference type="ARBA" id="ARBA00001933"/>
    </source>
</evidence>
<comment type="subunit">
    <text evidence="3">Homodimer.</text>
</comment>
<dbReference type="NCBIfam" id="NF004761">
    <property type="entry name" value="PRK06092.1"/>
    <property type="match status" value="1"/>
</dbReference>
<reference evidence="12" key="1">
    <citation type="submission" date="2023-07" db="EMBL/GenBank/DDBJ databases">
        <title>The carbon used by Thiothrix.</title>
        <authorList>
            <person name="Chen L."/>
        </authorList>
    </citation>
    <scope>NUCLEOTIDE SEQUENCE [LARGE SCALE GENOMIC DNA]</scope>
</reference>
<dbReference type="RefSeq" id="WP_324693641.1">
    <property type="nucleotide sequence ID" value="NZ_JAYMYJ010000042.1"/>
</dbReference>
<evidence type="ECO:0000256" key="8">
    <source>
        <dbReference type="ARBA" id="ARBA00035676"/>
    </source>
</evidence>
<dbReference type="InterPro" id="IPR017824">
    <property type="entry name" value="Aminodeoxychorismate_lyase_IV"/>
</dbReference>
<sequence>MIWINGAETDCLPATDRGLLYGDGVWETIGVRQGRAQLLEWHLERLQTGLQALRIPQPDWHGFQQEILTFCQGQERSVLKVIVTRGAGQRGYNPVTGLPPTRILQLSPWPEYPPDYAGQGVRLALCQARLARQPLLAGFKHLNRLEQVLARAEFGNDYQEGLMCDYAGNVVEGVMSNLFIINAAGEFCTPDLGQCGVAGIMRRFIIHVLEKYGIRCHICTLELKDIEQAQALFMTNSLIGIWPVREFSGKHYGIPSLIRKLQMDVKALS</sequence>
<comment type="catalytic activity">
    <reaction evidence="9">
        <text>4-amino-4-deoxychorismate = 4-aminobenzoate + pyruvate + H(+)</text>
        <dbReference type="Rhea" id="RHEA:16201"/>
        <dbReference type="ChEBI" id="CHEBI:15361"/>
        <dbReference type="ChEBI" id="CHEBI:15378"/>
        <dbReference type="ChEBI" id="CHEBI:17836"/>
        <dbReference type="ChEBI" id="CHEBI:58406"/>
        <dbReference type="EC" id="4.1.3.38"/>
    </reaction>
</comment>